<name>F0XRT8_GROCL</name>
<dbReference type="HOGENOM" id="CLU_076636_1_0_1"/>
<gene>
    <name evidence="2" type="ORF">CMQ_7768</name>
</gene>
<dbReference type="GeneID" id="25981348"/>
<feature type="region of interest" description="Disordered" evidence="1">
    <location>
        <begin position="101"/>
        <end position="131"/>
    </location>
</feature>
<reference evidence="2 3" key="1">
    <citation type="journal article" date="2011" name="Proc. Natl. Acad. Sci. U.S.A.">
        <title>Genome and transcriptome analyses of the mountain pine beetle-fungal symbiont Grosmannia clavigera, a lodgepole pine pathogen.</title>
        <authorList>
            <person name="DiGuistini S."/>
            <person name="Wang Y."/>
            <person name="Liao N.Y."/>
            <person name="Taylor G."/>
            <person name="Tanguay P."/>
            <person name="Feau N."/>
            <person name="Henrissat B."/>
            <person name="Chan S.K."/>
            <person name="Hesse-Orce U."/>
            <person name="Alamouti S.M."/>
            <person name="Tsui C.K.M."/>
            <person name="Docking R.T."/>
            <person name="Levasseur A."/>
            <person name="Haridas S."/>
            <person name="Robertson G."/>
            <person name="Birol I."/>
            <person name="Holt R.A."/>
            <person name="Marra M.A."/>
            <person name="Hamelin R.C."/>
            <person name="Hirst M."/>
            <person name="Jones S.J.M."/>
            <person name="Bohlmann J."/>
            <person name="Breuil C."/>
        </authorList>
    </citation>
    <scope>NUCLEOTIDE SEQUENCE [LARGE SCALE GENOMIC DNA]</scope>
    <source>
        <strain evidence="3">kw1407 / UAMH 11150</strain>
    </source>
</reference>
<protein>
    <submittedName>
        <fullName evidence="2">Uncharacterized protein</fullName>
    </submittedName>
</protein>
<evidence type="ECO:0000313" key="2">
    <source>
        <dbReference type="EMBL" id="EFW99400.1"/>
    </source>
</evidence>
<feature type="compositionally biased region" description="Basic and acidic residues" evidence="1">
    <location>
        <begin position="115"/>
        <end position="131"/>
    </location>
</feature>
<dbReference type="STRING" id="655863.F0XRT8"/>
<dbReference type="eggNOG" id="ENOG502SQDE">
    <property type="taxonomic scope" value="Eukaryota"/>
</dbReference>
<dbReference type="InParanoid" id="F0XRT8"/>
<feature type="compositionally biased region" description="Low complexity" evidence="1">
    <location>
        <begin position="24"/>
        <end position="37"/>
    </location>
</feature>
<feature type="compositionally biased region" description="Polar residues" evidence="1">
    <location>
        <begin position="44"/>
        <end position="57"/>
    </location>
</feature>
<dbReference type="EMBL" id="GL629990">
    <property type="protein sequence ID" value="EFW99400.1"/>
    <property type="molecule type" value="Genomic_DNA"/>
</dbReference>
<proteinExistence type="predicted"/>
<accession>F0XRT8</accession>
<dbReference type="OrthoDB" id="4188844at2759"/>
<evidence type="ECO:0000256" key="1">
    <source>
        <dbReference type="SAM" id="MobiDB-lite"/>
    </source>
</evidence>
<organism evidence="3">
    <name type="scientific">Grosmannia clavigera (strain kw1407 / UAMH 11150)</name>
    <name type="common">Blue stain fungus</name>
    <name type="synonym">Graphiocladiella clavigera</name>
    <dbReference type="NCBI Taxonomy" id="655863"/>
    <lineage>
        <taxon>Eukaryota</taxon>
        <taxon>Fungi</taxon>
        <taxon>Dikarya</taxon>
        <taxon>Ascomycota</taxon>
        <taxon>Pezizomycotina</taxon>
        <taxon>Sordariomycetes</taxon>
        <taxon>Sordariomycetidae</taxon>
        <taxon>Ophiostomatales</taxon>
        <taxon>Ophiostomataceae</taxon>
        <taxon>Leptographium</taxon>
    </lineage>
</organism>
<dbReference type="RefSeq" id="XP_014168883.1">
    <property type="nucleotide sequence ID" value="XM_014313408.1"/>
</dbReference>
<dbReference type="AlphaFoldDB" id="F0XRT8"/>
<dbReference type="Proteomes" id="UP000007796">
    <property type="component" value="Unassembled WGS sequence"/>
</dbReference>
<sequence length="186" mass="20803">MGERHAAYQDRGVIPSRNETEQYSLSRSTVSASASTRTHLRRNLFQSHLTRRPTTGASGMLPSTAASSNIYPNMDGGVVPDLGPQLSEKNDINEIIARDVNGDVQITDPPSPTPDEIKDPGFDERQENERENQRLADTIKYHQQRTSSTGQPEELLDAIRASLRAKVTALLEDNWIYEAKDMQRPE</sequence>
<evidence type="ECO:0000313" key="3">
    <source>
        <dbReference type="Proteomes" id="UP000007796"/>
    </source>
</evidence>
<feature type="region of interest" description="Disordered" evidence="1">
    <location>
        <begin position="1"/>
        <end position="68"/>
    </location>
</feature>
<keyword evidence="3" id="KW-1185">Reference proteome</keyword>